<evidence type="ECO:0000313" key="1">
    <source>
        <dbReference type="Ensembl" id="ENSPMRP00000027943.1"/>
    </source>
</evidence>
<accession>A0A670JSA9</accession>
<reference evidence="1" key="3">
    <citation type="submission" date="2025-09" db="UniProtKB">
        <authorList>
            <consortium name="Ensembl"/>
        </authorList>
    </citation>
    <scope>IDENTIFICATION</scope>
</reference>
<dbReference type="GeneTree" id="ENSGT01010000225725"/>
<dbReference type="Proteomes" id="UP000472272">
    <property type="component" value="Chromosome 16"/>
</dbReference>
<proteinExistence type="predicted"/>
<organism evidence="1 2">
    <name type="scientific">Podarcis muralis</name>
    <name type="common">Wall lizard</name>
    <name type="synonym">Lacerta muralis</name>
    <dbReference type="NCBI Taxonomy" id="64176"/>
    <lineage>
        <taxon>Eukaryota</taxon>
        <taxon>Metazoa</taxon>
        <taxon>Chordata</taxon>
        <taxon>Craniata</taxon>
        <taxon>Vertebrata</taxon>
        <taxon>Euteleostomi</taxon>
        <taxon>Lepidosauria</taxon>
        <taxon>Squamata</taxon>
        <taxon>Bifurcata</taxon>
        <taxon>Unidentata</taxon>
        <taxon>Episquamata</taxon>
        <taxon>Laterata</taxon>
        <taxon>Lacertibaenia</taxon>
        <taxon>Lacertidae</taxon>
        <taxon>Podarcis</taxon>
    </lineage>
</organism>
<reference evidence="1" key="2">
    <citation type="submission" date="2025-08" db="UniProtKB">
        <authorList>
            <consortium name="Ensembl"/>
        </authorList>
    </citation>
    <scope>IDENTIFICATION</scope>
</reference>
<protein>
    <recommendedName>
        <fullName evidence="3">Epidermal differentiation protein</fullName>
    </recommendedName>
</protein>
<dbReference type="Ensembl" id="ENSPMRT00000029636.1">
    <property type="protein sequence ID" value="ENSPMRP00000027943.1"/>
    <property type="gene ID" value="ENSPMRG00000018034.1"/>
</dbReference>
<sequence>MYPPQYRDDQDSCDDYGASVCSEPSCAPSGASYDPCHSVSSSSAVDCSGTSSQQYCPPAQKYCPPAQKYCPPAQKYCPPQQKYCPPQKYWSKSPPTTFPKSTQLWDGGSRVPASCQRPATSFPEPNKLLPSLEREVQWSHI</sequence>
<reference evidence="1 2" key="1">
    <citation type="journal article" date="2019" name="Proc. Natl. Acad. Sci. U.S.A.">
        <title>Regulatory changes in pterin and carotenoid genes underlie balanced color polymorphisms in the wall lizard.</title>
        <authorList>
            <person name="Andrade P."/>
            <person name="Pinho C."/>
            <person name="Perez I de Lanuza G."/>
            <person name="Afonso S."/>
            <person name="Brejcha J."/>
            <person name="Rubin C.J."/>
            <person name="Wallerman O."/>
            <person name="Pereira P."/>
            <person name="Sabatino S.J."/>
            <person name="Bellati A."/>
            <person name="Pellitteri-Rosa D."/>
            <person name="Bosakova Z."/>
            <person name="Bunikis I."/>
            <person name="Carretero M.A."/>
            <person name="Feiner N."/>
            <person name="Marsik P."/>
            <person name="Pauperio F."/>
            <person name="Salvi D."/>
            <person name="Soler L."/>
            <person name="While G.M."/>
            <person name="Uller T."/>
            <person name="Font E."/>
            <person name="Andersson L."/>
            <person name="Carneiro M."/>
        </authorList>
    </citation>
    <scope>NUCLEOTIDE SEQUENCE</scope>
</reference>
<name>A0A670JSA9_PODMU</name>
<evidence type="ECO:0008006" key="3">
    <source>
        <dbReference type="Google" id="ProtNLM"/>
    </source>
</evidence>
<dbReference type="AlphaFoldDB" id="A0A670JSA9"/>
<evidence type="ECO:0000313" key="2">
    <source>
        <dbReference type="Proteomes" id="UP000472272"/>
    </source>
</evidence>
<keyword evidence="2" id="KW-1185">Reference proteome</keyword>